<keyword evidence="6" id="KW-1185">Reference proteome</keyword>
<proteinExistence type="predicted"/>
<dbReference type="InterPro" id="IPR036390">
    <property type="entry name" value="WH_DNA-bd_sf"/>
</dbReference>
<dbReference type="Gene3D" id="3.30.1050.10">
    <property type="entry name" value="SCP2 sterol-binding domain"/>
    <property type="match status" value="1"/>
</dbReference>
<keyword evidence="3" id="KW-0804">Transcription</keyword>
<dbReference type="GeneID" id="80346973"/>
<dbReference type="Proteomes" id="UP000516173">
    <property type="component" value="Chromosome"/>
</dbReference>
<dbReference type="InterPro" id="IPR036388">
    <property type="entry name" value="WH-like_DNA-bd_sf"/>
</dbReference>
<dbReference type="EMBL" id="AP023396">
    <property type="protein sequence ID" value="BCK54641.1"/>
    <property type="molecule type" value="Genomic_DNA"/>
</dbReference>
<evidence type="ECO:0000313" key="6">
    <source>
        <dbReference type="Proteomes" id="UP000516173"/>
    </source>
</evidence>
<feature type="domain" description="HTH hxlR-type" evidence="4">
    <location>
        <begin position="11"/>
        <end position="109"/>
    </location>
</feature>
<evidence type="ECO:0000256" key="1">
    <source>
        <dbReference type="ARBA" id="ARBA00023015"/>
    </source>
</evidence>
<protein>
    <submittedName>
        <fullName evidence="5">Transcriptional regulator</fullName>
    </submittedName>
</protein>
<keyword evidence="1" id="KW-0805">Transcription regulation</keyword>
<dbReference type="Pfam" id="PF01638">
    <property type="entry name" value="HxlR"/>
    <property type="match status" value="1"/>
</dbReference>
<dbReference type="PANTHER" id="PTHR33204:SF18">
    <property type="entry name" value="TRANSCRIPTIONAL REGULATORY PROTEIN"/>
    <property type="match status" value="1"/>
</dbReference>
<dbReference type="AlphaFoldDB" id="A0A7G1KIB1"/>
<accession>A0A7G1KIB1</accession>
<reference evidence="5 6" key="1">
    <citation type="submission" date="2020-08" db="EMBL/GenBank/DDBJ databases">
        <title>Genome Sequencing of Nocardia wallacei strain FMUON74 and assembly.</title>
        <authorList>
            <person name="Toyokawa M."/>
            <person name="Uesaka K."/>
        </authorList>
    </citation>
    <scope>NUCLEOTIDE SEQUENCE [LARGE SCALE GENOMIC DNA]</scope>
    <source>
        <strain evidence="5 6">FMUON74</strain>
    </source>
</reference>
<dbReference type="SUPFAM" id="SSF55718">
    <property type="entry name" value="SCP-like"/>
    <property type="match status" value="1"/>
</dbReference>
<dbReference type="RefSeq" id="WP_187687876.1">
    <property type="nucleotide sequence ID" value="NZ_AP023396.1"/>
</dbReference>
<dbReference type="SUPFAM" id="SSF46785">
    <property type="entry name" value="Winged helix' DNA-binding domain"/>
    <property type="match status" value="1"/>
</dbReference>
<dbReference type="Pfam" id="PF14864">
    <property type="entry name" value="Alkyl_sulf_C"/>
    <property type="match status" value="1"/>
</dbReference>
<keyword evidence="2" id="KW-0238">DNA-binding</keyword>
<evidence type="ECO:0000256" key="3">
    <source>
        <dbReference type="ARBA" id="ARBA00023163"/>
    </source>
</evidence>
<dbReference type="InterPro" id="IPR036527">
    <property type="entry name" value="SCP2_sterol-bd_dom_sf"/>
</dbReference>
<evidence type="ECO:0000256" key="2">
    <source>
        <dbReference type="ARBA" id="ARBA00023125"/>
    </source>
</evidence>
<dbReference type="GO" id="GO:0003677">
    <property type="term" value="F:DNA binding"/>
    <property type="evidence" value="ECO:0007669"/>
    <property type="project" value="UniProtKB-KW"/>
</dbReference>
<evidence type="ECO:0000259" key="4">
    <source>
        <dbReference type="PROSITE" id="PS51118"/>
    </source>
</evidence>
<organism evidence="5 6">
    <name type="scientific">Nocardia wallacei</name>
    <dbReference type="NCBI Taxonomy" id="480035"/>
    <lineage>
        <taxon>Bacteria</taxon>
        <taxon>Bacillati</taxon>
        <taxon>Actinomycetota</taxon>
        <taxon>Actinomycetes</taxon>
        <taxon>Mycobacteriales</taxon>
        <taxon>Nocardiaceae</taxon>
        <taxon>Nocardia</taxon>
    </lineage>
</organism>
<name>A0A7G1KIB1_9NOCA</name>
<dbReference type="InterPro" id="IPR029229">
    <property type="entry name" value="Alkyl_sulf_C"/>
</dbReference>
<dbReference type="Gene3D" id="1.10.10.10">
    <property type="entry name" value="Winged helix-like DNA-binding domain superfamily/Winged helix DNA-binding domain"/>
    <property type="match status" value="1"/>
</dbReference>
<evidence type="ECO:0000313" key="5">
    <source>
        <dbReference type="EMBL" id="BCK54641.1"/>
    </source>
</evidence>
<dbReference type="PANTHER" id="PTHR33204">
    <property type="entry name" value="TRANSCRIPTIONAL REGULATOR, MARR FAMILY"/>
    <property type="match status" value="1"/>
</dbReference>
<sequence length="225" mass="24541">MAGKRWYHDGCAAAHAFDLIGDRWALPVVRELMLGPKRFTDLRVGLPGASADILSQRLRELKETGIVRQHRLPPPAAARVYELTEWGAELSTAVTELARWAAKSPLLQRDIHSSVDSLMLSLHATFDAEAAAGFSAAVALRFGDNRFRVRVADGRLQVGRGDVDDPDVVIETDSHVFDDVLYGDRTLDDAVRSDALTMTGSTAVAQRFLGLFTYPAPLELAGGND</sequence>
<dbReference type="InterPro" id="IPR002577">
    <property type="entry name" value="HTH_HxlR"/>
</dbReference>
<dbReference type="KEGG" id="nwl:NWFMUON74_24130"/>
<dbReference type="PROSITE" id="PS51118">
    <property type="entry name" value="HTH_HXLR"/>
    <property type="match status" value="1"/>
</dbReference>
<gene>
    <name evidence="5" type="ORF">NWFMUON74_24130</name>
</gene>